<feature type="region of interest" description="Disordered" evidence="1">
    <location>
        <begin position="40"/>
        <end position="69"/>
    </location>
</feature>
<feature type="compositionally biased region" description="Basic and acidic residues" evidence="1">
    <location>
        <begin position="870"/>
        <end position="885"/>
    </location>
</feature>
<sequence length="1116" mass="124869">MWSLSSSSFTKKPSTDLMSMYSKYREKFSQPRAIPESIRRYLRSKHDLPTSGNTTPDRQDSFDFSDKENPKQEFIRQVSNASLQLQLSFSDTDSKEDGKKRKFFRLQSDKGSVALTDVEFNANHDEINSPTSLDSREVNLPVSVSDDNTDEISKADEHDIVVEVPTSVMISIADSKPTLLPENDHADAGVQSHLSSSDNFSVPEDSQIAFTPKSKQLNITVKSVHSPNPQKAPEEMVLFENTNLLSNVQLPELNQAAVELPEFCKTFVDSNHSNTEAAQTETELTVFVSQKSQTLPPSNDSASNVATQTHIVPTNLELDDDEYSNKFNLIQSRSVLSHHEINNKEPSSRLSNLSKSLSKEVVAFVLEYFRRAGKVQSSDCTLSNFSLDKQNPKIEALKTFANTTAQTIVNYVLQESSSQLLKSSSESHITAAETGKQLNNIAQFSCTLCEVILQDVEASVRRLNACDRCASEIFRKCVNIVNFAETEAKRIISNALEMLQETDVSVRRDKLAGGIVDNAISSALLAVKIVDNKTTVANVTGSFDRTERSQTTVQWLEPQKYFRSVVSIQVKDVAKENQSSAICAQKENGSRKNAIHEKYPKTQVSGEDQLTSKQFIECTIEELIPVTRSFSTNFLDSPTEPVGRTLMRSTSHDSFFTLVCKPMLDQEHDDNEFIVEPMKRTCSVPQEHVFGFFLPLIEKGSIVDKHPVENGVDKEYDSSNETDSTSTESLLSRSQFIVSFDDNEGFEPGATFVDHSYSSGSDMIDAFDDDKERDDSVAGEEEKVFGLHEAPLTELSGLLNGAADVGKLSLQVNFKDNVNHIDDVDESPEVLITAEDFDKSEISSFADSDLDKTKDESQSKPPSLSEDIEDNIKSTKPESEFKQRIEEEEETIPPQHELPMSSDLTRNLLKPNDHKANGEINIRTSAKENNFGEKVTAVEISKEQSSPELKIKNDDIAKPSTSGSRWSWFGTGDKREKFSLEREKSIYQSFNRSDSIQELVMGPQRSSIGSLQKAPVRQRRGLHLLRATSEAVMFCNRKSTLNTPKPEEDPEDEDVADVVCLAMEDVTPQVFCKRLFEDVNDDDEESCLKRNFIRAVTIFGVVSVFVYASWRIYNSF</sequence>
<keyword evidence="2" id="KW-1133">Transmembrane helix</keyword>
<organism evidence="3 4">
    <name type="scientific">Clavelina lepadiformis</name>
    <name type="common">Light-bulb sea squirt</name>
    <name type="synonym">Ascidia lepadiformis</name>
    <dbReference type="NCBI Taxonomy" id="159417"/>
    <lineage>
        <taxon>Eukaryota</taxon>
        <taxon>Metazoa</taxon>
        <taxon>Chordata</taxon>
        <taxon>Tunicata</taxon>
        <taxon>Ascidiacea</taxon>
        <taxon>Aplousobranchia</taxon>
        <taxon>Clavelinidae</taxon>
        <taxon>Clavelina</taxon>
    </lineage>
</organism>
<dbReference type="Proteomes" id="UP001642483">
    <property type="component" value="Unassembled WGS sequence"/>
</dbReference>
<accession>A0ABP0FDU0</accession>
<evidence type="ECO:0000313" key="3">
    <source>
        <dbReference type="EMBL" id="CAK8676620.1"/>
    </source>
</evidence>
<protein>
    <submittedName>
        <fullName evidence="3">Uncharacterized protein</fullName>
    </submittedName>
</protein>
<comment type="caution">
    <text evidence="3">The sequence shown here is derived from an EMBL/GenBank/DDBJ whole genome shotgun (WGS) entry which is preliminary data.</text>
</comment>
<keyword evidence="2" id="KW-0812">Transmembrane</keyword>
<proteinExistence type="predicted"/>
<evidence type="ECO:0000256" key="1">
    <source>
        <dbReference type="SAM" id="MobiDB-lite"/>
    </source>
</evidence>
<evidence type="ECO:0000256" key="2">
    <source>
        <dbReference type="SAM" id="Phobius"/>
    </source>
</evidence>
<feature type="compositionally biased region" description="Basic and acidic residues" evidence="1">
    <location>
        <begin position="849"/>
        <end position="858"/>
    </location>
</feature>
<feature type="transmembrane region" description="Helical" evidence="2">
    <location>
        <begin position="1092"/>
        <end position="1110"/>
    </location>
</feature>
<feature type="compositionally biased region" description="Basic and acidic residues" evidence="1">
    <location>
        <begin position="57"/>
        <end position="69"/>
    </location>
</feature>
<evidence type="ECO:0000313" key="4">
    <source>
        <dbReference type="Proteomes" id="UP001642483"/>
    </source>
</evidence>
<keyword evidence="4" id="KW-1185">Reference proteome</keyword>
<feature type="region of interest" description="Disordered" evidence="1">
    <location>
        <begin position="843"/>
        <end position="901"/>
    </location>
</feature>
<keyword evidence="2" id="KW-0472">Membrane</keyword>
<name>A0ABP0FDU0_CLALP</name>
<dbReference type="EMBL" id="CAWYQH010000035">
    <property type="protein sequence ID" value="CAK8676620.1"/>
    <property type="molecule type" value="Genomic_DNA"/>
</dbReference>
<reference evidence="3 4" key="1">
    <citation type="submission" date="2024-02" db="EMBL/GenBank/DDBJ databases">
        <authorList>
            <person name="Daric V."/>
            <person name="Darras S."/>
        </authorList>
    </citation>
    <scope>NUCLEOTIDE SEQUENCE [LARGE SCALE GENOMIC DNA]</scope>
</reference>
<gene>
    <name evidence="3" type="ORF">CVLEPA_LOCUS6072</name>
</gene>